<sequence>MKLTNLDKDTFTQDIQQGLTKELVSNTLQTKEKVNKDAEWISSILKEVYFKQGKWVRMNTNKTKAWWDKKLLNPIVKERNRARRWILLTRSTEANNCYQQWQKVFKTKVKELKRNHWKTFLETNVPNHTFNAFQLTKKVASGEVKPLKNMQGKMTNNKQEQTDLFFHMFSQAGTTVEDVEKTAIEINQSQPLHFENITIDEIIINIKQLPNKKSPGPDRIPNELIKTACELIVNKLADLFNNCLTIGHFLTSWKRAVTIIIQKTNKSNYSDPSADRLIALLNILSKLFKRILNNQIMYLAHKTGAIAEGHFGGRRGHNIEEAMVLLDSWIKERYGGRAK</sequence>
<dbReference type="PANTHER" id="PTHR33481">
    <property type="entry name" value="REVERSE TRANSCRIPTASE"/>
    <property type="match status" value="1"/>
</dbReference>
<dbReference type="EMBL" id="AVOT02020209">
    <property type="protein sequence ID" value="MBW0508237.1"/>
    <property type="molecule type" value="Genomic_DNA"/>
</dbReference>
<protein>
    <recommendedName>
        <fullName evidence="3">Reverse transcriptase domain-containing protein</fullName>
    </recommendedName>
</protein>
<evidence type="ECO:0000313" key="1">
    <source>
        <dbReference type="EMBL" id="MBW0508237.1"/>
    </source>
</evidence>
<evidence type="ECO:0008006" key="3">
    <source>
        <dbReference type="Google" id="ProtNLM"/>
    </source>
</evidence>
<dbReference type="Proteomes" id="UP000765509">
    <property type="component" value="Unassembled WGS sequence"/>
</dbReference>
<comment type="caution">
    <text evidence="1">The sequence shown here is derived from an EMBL/GenBank/DDBJ whole genome shotgun (WGS) entry which is preliminary data.</text>
</comment>
<proteinExistence type="predicted"/>
<evidence type="ECO:0000313" key="2">
    <source>
        <dbReference type="Proteomes" id="UP000765509"/>
    </source>
</evidence>
<name>A0A9Q3DU62_9BASI</name>
<dbReference type="PANTHER" id="PTHR33481:SF1">
    <property type="entry name" value="ENDONUCLEASE_EXONUCLEASE_PHOSPHATASE DOMAIN-CONTAINING PROTEIN-RELATED"/>
    <property type="match status" value="1"/>
</dbReference>
<reference evidence="1" key="1">
    <citation type="submission" date="2021-03" db="EMBL/GenBank/DDBJ databases">
        <title>Draft genome sequence of rust myrtle Austropuccinia psidii MF-1, a brazilian biotype.</title>
        <authorList>
            <person name="Quecine M.C."/>
            <person name="Pachon D.M.R."/>
            <person name="Bonatelli M.L."/>
            <person name="Correr F.H."/>
            <person name="Franceschini L.M."/>
            <person name="Leite T.F."/>
            <person name="Margarido G.R.A."/>
            <person name="Almeida C.A."/>
            <person name="Ferrarezi J.A."/>
            <person name="Labate C.A."/>
        </authorList>
    </citation>
    <scope>NUCLEOTIDE SEQUENCE</scope>
    <source>
        <strain evidence="1">MF-1</strain>
    </source>
</reference>
<keyword evidence="2" id="KW-1185">Reference proteome</keyword>
<accession>A0A9Q3DU62</accession>
<dbReference type="AlphaFoldDB" id="A0A9Q3DU62"/>
<organism evidence="1 2">
    <name type="scientific">Austropuccinia psidii MF-1</name>
    <dbReference type="NCBI Taxonomy" id="1389203"/>
    <lineage>
        <taxon>Eukaryota</taxon>
        <taxon>Fungi</taxon>
        <taxon>Dikarya</taxon>
        <taxon>Basidiomycota</taxon>
        <taxon>Pucciniomycotina</taxon>
        <taxon>Pucciniomycetes</taxon>
        <taxon>Pucciniales</taxon>
        <taxon>Sphaerophragmiaceae</taxon>
        <taxon>Austropuccinia</taxon>
    </lineage>
</organism>
<gene>
    <name evidence="1" type="ORF">O181_047952</name>
</gene>
<dbReference type="OrthoDB" id="412006at2759"/>